<keyword evidence="2" id="KW-1185">Reference proteome</keyword>
<proteinExistence type="predicted"/>
<dbReference type="Proteomes" id="UP000295455">
    <property type="component" value="Unassembled WGS sequence"/>
</dbReference>
<protein>
    <submittedName>
        <fullName evidence="1">Uncharacterized protein</fullName>
    </submittedName>
</protein>
<accession>A0A4R1R9V1</accession>
<dbReference type="EMBL" id="SLUP01000013">
    <property type="protein sequence ID" value="TCL62468.1"/>
    <property type="molecule type" value="Genomic_DNA"/>
</dbReference>
<dbReference type="OrthoDB" id="1102561at2"/>
<comment type="caution">
    <text evidence="1">The sequence shown here is derived from an EMBL/GenBank/DDBJ whole genome shotgun (WGS) entry which is preliminary data.</text>
</comment>
<evidence type="ECO:0000313" key="2">
    <source>
        <dbReference type="Proteomes" id="UP000295455"/>
    </source>
</evidence>
<gene>
    <name evidence="1" type="ORF">EV196_1139</name>
</gene>
<dbReference type="AlphaFoldDB" id="A0A4R1R9V1"/>
<evidence type="ECO:0000313" key="1">
    <source>
        <dbReference type="EMBL" id="TCL62468.1"/>
    </source>
</evidence>
<organism evidence="1 2">
    <name type="scientific">Mariniflexile fucanivorans</name>
    <dbReference type="NCBI Taxonomy" id="264023"/>
    <lineage>
        <taxon>Bacteria</taxon>
        <taxon>Pseudomonadati</taxon>
        <taxon>Bacteroidota</taxon>
        <taxon>Flavobacteriia</taxon>
        <taxon>Flavobacteriales</taxon>
        <taxon>Flavobacteriaceae</taxon>
        <taxon>Mariniflexile</taxon>
    </lineage>
</organism>
<reference evidence="1 2" key="1">
    <citation type="submission" date="2019-03" db="EMBL/GenBank/DDBJ databases">
        <title>Genomic Encyclopedia of Type Strains, Phase IV (KMG-IV): sequencing the most valuable type-strain genomes for metagenomic binning, comparative biology and taxonomic classification.</title>
        <authorList>
            <person name="Goeker M."/>
        </authorList>
    </citation>
    <scope>NUCLEOTIDE SEQUENCE [LARGE SCALE GENOMIC DNA]</scope>
    <source>
        <strain evidence="1 2">DSM 18792</strain>
    </source>
</reference>
<name>A0A4R1R9V1_9FLAO</name>
<sequence>MSSTELVVWQNNALPAIPKKVSKIEDLVTYGVQLQVKDKKQIVSAFNNEAYEMVSTYTWTKAITSLKNQLSKMGVSFIAEMLDRPDINEHTDIQQAISEFEAIRLAEEFGVISGTAAFRLKKAMETVTHFNQPELDEDEENEMTQDEARTIVRTCIQGILGYNKIEAAIDFKNFRVELEERTLNEENPYILKLVQSPYFFHRTVIRILLSLVKTSNGAQLENSLANSNLIMPMLWGNLQHPERWQIGRTYSELFTDGQTIAASGLKKVLLKVKGFDFVPEDLRSSSFIKVANEILAAHEGMNNFYNEPKPVSTLYNMGSVIPTPAFPICITAILSVKLGNSYGVSNAAQGIVNEMLKNISSDRWIYFFKECLQYNDRLLYKLMDYRPLDRWLSLFPESLIDKALLEVQEKDLINLLNYTKKNDRDRLMRLAGQMYRKIGYSNK</sequence>
<dbReference type="RefSeq" id="WP_132219397.1">
    <property type="nucleotide sequence ID" value="NZ_OX156936.1"/>
</dbReference>